<evidence type="ECO:0000313" key="3">
    <source>
        <dbReference type="EMBL" id="ARQ20720.1"/>
    </source>
</evidence>
<proteinExistence type="evidence at transcript level"/>
<evidence type="ECO:0000259" key="2">
    <source>
        <dbReference type="Pfam" id="PF13266"/>
    </source>
</evidence>
<sequence>MYNADGSMRAIRRPAHSSGGGQSSWSGGWAADAKENEPRNTVGSNSGNVAGGPSPAAAGMKSKSAGAEAGKGSRQPADAKIKALQGSNIFGNHSDAATVQDTTAKLQQVQVQDMPAAGSATIANSGESGVRDISDAKRRALYQTNVFTHTDEPANWRSAEAIASKPEVPAVPAGSAGQFRAAEPGARDISDAKKKSLYQTRVFGTADAASPAAQQVSSLKHKEMSGHNIFGAAEEPAPRAAGQSGRRPPGGASTFSFGNSGAESAAAPSQGGSRQTAGGSSTFSFGW</sequence>
<feature type="domain" description="DUF4057" evidence="2">
    <location>
        <begin position="171"/>
        <end position="254"/>
    </location>
</feature>
<feature type="compositionally biased region" description="Polar residues" evidence="1">
    <location>
        <begin position="270"/>
        <end position="287"/>
    </location>
</feature>
<feature type="region of interest" description="Disordered" evidence="1">
    <location>
        <begin position="208"/>
        <end position="287"/>
    </location>
</feature>
<feature type="region of interest" description="Disordered" evidence="1">
    <location>
        <begin position="161"/>
        <end position="193"/>
    </location>
</feature>
<gene>
    <name evidence="3" type="primary">g15430</name>
</gene>
<accession>A0A1X9QDR9</accession>
<feature type="compositionally biased region" description="Low complexity" evidence="1">
    <location>
        <begin position="56"/>
        <end position="73"/>
    </location>
</feature>
<dbReference type="AlphaFoldDB" id="A0A1X9QDR9"/>
<dbReference type="Pfam" id="PF13266">
    <property type="entry name" value="DUF4057"/>
    <property type="match status" value="1"/>
</dbReference>
<evidence type="ECO:0000256" key="1">
    <source>
        <dbReference type="SAM" id="MobiDB-lite"/>
    </source>
</evidence>
<organism evidence="3">
    <name type="scientific">Lobosphaera incisa</name>
    <dbReference type="NCBI Taxonomy" id="312850"/>
    <lineage>
        <taxon>Eukaryota</taxon>
        <taxon>Viridiplantae</taxon>
        <taxon>Chlorophyta</taxon>
        <taxon>core chlorophytes</taxon>
        <taxon>Trebouxiophyceae</taxon>
        <taxon>Trebouxiales</taxon>
        <taxon>Trebouxiaceae</taxon>
        <taxon>Lobosphaera</taxon>
    </lineage>
</organism>
<dbReference type="PANTHER" id="PTHR31132:SF13">
    <property type="entry name" value="N-LYSINE METHYLTRANSFERASE"/>
    <property type="match status" value="1"/>
</dbReference>
<feature type="compositionally biased region" description="Low complexity" evidence="1">
    <location>
        <begin position="231"/>
        <end position="242"/>
    </location>
</feature>
<name>A0A1X9QDR9_9CHLO</name>
<feature type="compositionally biased region" description="Polar residues" evidence="1">
    <location>
        <begin position="253"/>
        <end position="262"/>
    </location>
</feature>
<dbReference type="EMBL" id="KY346878">
    <property type="protein sequence ID" value="ARQ20720.1"/>
    <property type="molecule type" value="mRNA"/>
</dbReference>
<reference evidence="3" key="1">
    <citation type="submission" date="2016-12" db="EMBL/GenBank/DDBJ databases">
        <title>Lipid Body Proteins in Lobosphaera incisa.</title>
        <authorList>
            <person name="Siegler H."/>
            <person name="Valerius O."/>
            <person name="Ischebeck T."/>
            <person name="Tourasse N."/>
            <person name="Vallon O."/>
            <person name="Khozin-Goldberg I."/>
            <person name="Braus G."/>
            <person name="Feussner I."/>
        </authorList>
    </citation>
    <scope>NUCLEOTIDE SEQUENCE</scope>
    <source>
        <strain evidence="3">SAG2468</strain>
    </source>
</reference>
<protein>
    <submittedName>
        <fullName evidence="3">Lipid body protein 62</fullName>
    </submittedName>
</protein>
<feature type="region of interest" description="Disordered" evidence="1">
    <location>
        <begin position="1"/>
        <end position="86"/>
    </location>
</feature>
<dbReference type="PANTHER" id="PTHR31132">
    <property type="entry name" value="N-LYSINE METHYLTRANSFERASE"/>
    <property type="match status" value="1"/>
</dbReference>
<feature type="compositionally biased region" description="Polar residues" evidence="1">
    <location>
        <begin position="39"/>
        <end position="48"/>
    </location>
</feature>
<dbReference type="InterPro" id="IPR025131">
    <property type="entry name" value="DUF4057"/>
</dbReference>